<dbReference type="KEGG" id="mlr:MELLADRAFT_87364"/>
<evidence type="ECO:0000313" key="3">
    <source>
        <dbReference type="Proteomes" id="UP000001072"/>
    </source>
</evidence>
<feature type="region of interest" description="Disordered" evidence="1">
    <location>
        <begin position="101"/>
        <end position="132"/>
    </location>
</feature>
<feature type="region of interest" description="Disordered" evidence="1">
    <location>
        <begin position="27"/>
        <end position="70"/>
    </location>
</feature>
<dbReference type="EMBL" id="GL883109">
    <property type="protein sequence ID" value="EGG06297.1"/>
    <property type="molecule type" value="Genomic_DNA"/>
</dbReference>
<organism evidence="3">
    <name type="scientific">Melampsora larici-populina (strain 98AG31 / pathotype 3-4-7)</name>
    <name type="common">Poplar leaf rust fungus</name>
    <dbReference type="NCBI Taxonomy" id="747676"/>
    <lineage>
        <taxon>Eukaryota</taxon>
        <taxon>Fungi</taxon>
        <taxon>Dikarya</taxon>
        <taxon>Basidiomycota</taxon>
        <taxon>Pucciniomycotina</taxon>
        <taxon>Pucciniomycetes</taxon>
        <taxon>Pucciniales</taxon>
        <taxon>Melampsoraceae</taxon>
        <taxon>Melampsora</taxon>
    </lineage>
</organism>
<protein>
    <submittedName>
        <fullName evidence="2">Uncharacterized protein</fullName>
    </submittedName>
</protein>
<proteinExistence type="predicted"/>
<gene>
    <name evidence="2" type="ORF">MELLADRAFT_87364</name>
</gene>
<dbReference type="VEuPathDB" id="FungiDB:MELLADRAFT_87364"/>
<feature type="compositionally biased region" description="Basic residues" evidence="1">
    <location>
        <begin position="123"/>
        <end position="132"/>
    </location>
</feature>
<evidence type="ECO:0000256" key="1">
    <source>
        <dbReference type="SAM" id="MobiDB-lite"/>
    </source>
</evidence>
<evidence type="ECO:0000313" key="2">
    <source>
        <dbReference type="EMBL" id="EGG06297.1"/>
    </source>
</evidence>
<feature type="compositionally biased region" description="Basic and acidic residues" evidence="1">
    <location>
        <begin position="57"/>
        <end position="70"/>
    </location>
</feature>
<dbReference type="Proteomes" id="UP000001072">
    <property type="component" value="Unassembled WGS sequence"/>
</dbReference>
<dbReference type="HOGENOM" id="CLU_1917504_0_0_1"/>
<sequence length="132" mass="12760">MTCRRGTMRSLRPMFFKLSALTQKAFIPQVDATKPPATPKPQESAKPQATPKPGAGETKKPDPEKAAKADKALKGVSEGLKAGGLGGPGAIVGSVGAGISGGGAGGGGAAGGGGRAGGGGAGKRSKRNAIVL</sequence>
<feature type="compositionally biased region" description="Gly residues" evidence="1">
    <location>
        <begin position="101"/>
        <end position="122"/>
    </location>
</feature>
<dbReference type="InParanoid" id="F4RN13"/>
<reference evidence="3" key="1">
    <citation type="journal article" date="2011" name="Proc. Natl. Acad. Sci. U.S.A.">
        <title>Obligate biotrophy features unraveled by the genomic analysis of rust fungi.</title>
        <authorList>
            <person name="Duplessis S."/>
            <person name="Cuomo C.A."/>
            <person name="Lin Y.-C."/>
            <person name="Aerts A."/>
            <person name="Tisserant E."/>
            <person name="Veneault-Fourrey C."/>
            <person name="Joly D.L."/>
            <person name="Hacquard S."/>
            <person name="Amselem J."/>
            <person name="Cantarel B.L."/>
            <person name="Chiu R."/>
            <person name="Coutinho P.M."/>
            <person name="Feau N."/>
            <person name="Field M."/>
            <person name="Frey P."/>
            <person name="Gelhaye E."/>
            <person name="Goldberg J."/>
            <person name="Grabherr M.G."/>
            <person name="Kodira C.D."/>
            <person name="Kohler A."/>
            <person name="Kuees U."/>
            <person name="Lindquist E.A."/>
            <person name="Lucas S.M."/>
            <person name="Mago R."/>
            <person name="Mauceli E."/>
            <person name="Morin E."/>
            <person name="Murat C."/>
            <person name="Pangilinan J.L."/>
            <person name="Park R."/>
            <person name="Pearson M."/>
            <person name="Quesneville H."/>
            <person name="Rouhier N."/>
            <person name="Sakthikumar S."/>
            <person name="Salamov A.A."/>
            <person name="Schmutz J."/>
            <person name="Selles B."/>
            <person name="Shapiro H."/>
            <person name="Tanguay P."/>
            <person name="Tuskan G.A."/>
            <person name="Henrissat B."/>
            <person name="Van de Peer Y."/>
            <person name="Rouze P."/>
            <person name="Ellis J.G."/>
            <person name="Dodds P.N."/>
            <person name="Schein J.E."/>
            <person name="Zhong S."/>
            <person name="Hamelin R.C."/>
            <person name="Grigoriev I.V."/>
            <person name="Szabo L.J."/>
            <person name="Martin F."/>
        </authorList>
    </citation>
    <scope>NUCLEOTIDE SEQUENCE [LARGE SCALE GENOMIC DNA]</scope>
    <source>
        <strain evidence="3">98AG31 / pathotype 3-4-7</strain>
    </source>
</reference>
<dbReference type="RefSeq" id="XP_007410535.1">
    <property type="nucleotide sequence ID" value="XM_007410473.1"/>
</dbReference>
<name>F4RN13_MELLP</name>
<dbReference type="AlphaFoldDB" id="F4RN13"/>
<keyword evidence="3" id="KW-1185">Reference proteome</keyword>
<dbReference type="GeneID" id="18934488"/>
<accession>F4RN13</accession>